<evidence type="ECO:0000256" key="1">
    <source>
        <dbReference type="ARBA" id="ARBA00008857"/>
    </source>
</evidence>
<name>A0A399NXV6_9MICO</name>
<evidence type="ECO:0000256" key="2">
    <source>
        <dbReference type="ARBA" id="ARBA00023125"/>
    </source>
</evidence>
<dbReference type="PROSITE" id="PS51900">
    <property type="entry name" value="CB"/>
    <property type="match status" value="1"/>
</dbReference>
<gene>
    <name evidence="7" type="ORF">DZF96_00605</name>
</gene>
<dbReference type="PROSITE" id="PS51898">
    <property type="entry name" value="TYR_RECOMBINASE"/>
    <property type="match status" value="1"/>
</dbReference>
<organism evidence="7 8">
    <name type="scientific">Clavibacter michiganensis</name>
    <dbReference type="NCBI Taxonomy" id="28447"/>
    <lineage>
        <taxon>Bacteria</taxon>
        <taxon>Bacillati</taxon>
        <taxon>Actinomycetota</taxon>
        <taxon>Actinomycetes</taxon>
        <taxon>Micrococcales</taxon>
        <taxon>Microbacteriaceae</taxon>
        <taxon>Clavibacter</taxon>
    </lineage>
</organism>
<evidence type="ECO:0000313" key="7">
    <source>
        <dbReference type="EMBL" id="RII98983.1"/>
    </source>
</evidence>
<dbReference type="Gene3D" id="1.10.443.10">
    <property type="entry name" value="Intergrase catalytic core"/>
    <property type="match status" value="1"/>
</dbReference>
<feature type="domain" description="Tyr recombinase" evidence="5">
    <location>
        <begin position="171"/>
        <end position="353"/>
    </location>
</feature>
<evidence type="ECO:0000259" key="5">
    <source>
        <dbReference type="PROSITE" id="PS51898"/>
    </source>
</evidence>
<dbReference type="Pfam" id="PF00589">
    <property type="entry name" value="Phage_integrase"/>
    <property type="match status" value="1"/>
</dbReference>
<accession>A0A399NXV6</accession>
<proteinExistence type="inferred from homology"/>
<comment type="similarity">
    <text evidence="1">Belongs to the 'phage' integrase family.</text>
</comment>
<keyword evidence="3" id="KW-0233">DNA recombination</keyword>
<comment type="caution">
    <text evidence="7">The sequence shown here is derived from an EMBL/GenBank/DDBJ whole genome shotgun (WGS) entry which is preliminary data.</text>
</comment>
<dbReference type="AlphaFoldDB" id="A0A399NXV6"/>
<dbReference type="InterPro" id="IPR013762">
    <property type="entry name" value="Integrase-like_cat_sf"/>
</dbReference>
<sequence length="383" mass="41803">MEHDPHTEEALMAWTERRASGRYRGAFRLPNGKIRSAGTFDHKRAAMNAAAAAEAAAASLGWRDPRAARRTWGAWRAEWWPTRAVEPSTSRQDASRVRARLAPRWDEVALIDITRQDIRAWAADLAADGLSPASVQRCVHLLSASLSAAVDAEIIQANPALRLRLAAGQVSHERFLTSAEQAALLEQFSGVDRALVALLLGTGMRWGEAVGLQLKRIDTARGVVRVAEVWDDAHSTLKLYPKGRKIREVPLPGWAAEALEAHIAGRKTGHALVKGGVPIDYHNWRSRLWLPALRAAGLGPLRIHDLRHTYASTLVQAGVPLEEIGRLLGHVSPLTTRRYAHLAETPRNAVLAALPQPSRGADGEQDATAPGTNVIAFRARLTT</sequence>
<evidence type="ECO:0000256" key="4">
    <source>
        <dbReference type="PROSITE-ProRule" id="PRU01248"/>
    </source>
</evidence>
<dbReference type="SUPFAM" id="SSF56349">
    <property type="entry name" value="DNA breaking-rejoining enzymes"/>
    <property type="match status" value="1"/>
</dbReference>
<keyword evidence="2 4" id="KW-0238">DNA-binding</keyword>
<dbReference type="GO" id="GO:0015074">
    <property type="term" value="P:DNA integration"/>
    <property type="evidence" value="ECO:0007669"/>
    <property type="project" value="InterPro"/>
</dbReference>
<dbReference type="PANTHER" id="PTHR30349">
    <property type="entry name" value="PHAGE INTEGRASE-RELATED"/>
    <property type="match status" value="1"/>
</dbReference>
<reference evidence="7 8" key="1">
    <citation type="submission" date="2018-08" db="EMBL/GenBank/DDBJ databases">
        <title>Genome Sequence of Clavibacter michiganensis Subspecies type strains, and the Atypical Peach-Colored Strains Isolated from Tomato.</title>
        <authorList>
            <person name="Osdaghi E."/>
            <person name="Portier P."/>
            <person name="Briand M."/>
            <person name="Jacques M.-A."/>
        </authorList>
    </citation>
    <scope>NUCLEOTIDE SEQUENCE [LARGE SCALE GENOMIC DNA]</scope>
    <source>
        <strain evidence="7 8">CFBP 7493</strain>
    </source>
</reference>
<evidence type="ECO:0000256" key="3">
    <source>
        <dbReference type="ARBA" id="ARBA00023172"/>
    </source>
</evidence>
<dbReference type="Gene3D" id="1.10.150.130">
    <property type="match status" value="1"/>
</dbReference>
<dbReference type="PANTHER" id="PTHR30349:SF64">
    <property type="entry name" value="PROPHAGE INTEGRASE INTD-RELATED"/>
    <property type="match status" value="1"/>
</dbReference>
<dbReference type="InterPro" id="IPR050090">
    <property type="entry name" value="Tyrosine_recombinase_XerCD"/>
</dbReference>
<evidence type="ECO:0000259" key="6">
    <source>
        <dbReference type="PROSITE" id="PS51900"/>
    </source>
</evidence>
<dbReference type="InterPro" id="IPR010998">
    <property type="entry name" value="Integrase_recombinase_N"/>
</dbReference>
<dbReference type="Proteomes" id="UP000266298">
    <property type="component" value="Unassembled WGS sequence"/>
</dbReference>
<feature type="domain" description="Core-binding (CB)" evidence="6">
    <location>
        <begin position="70"/>
        <end position="150"/>
    </location>
</feature>
<protein>
    <submittedName>
        <fullName evidence="7">Site-specific integrase</fullName>
    </submittedName>
</protein>
<dbReference type="GO" id="GO:0003677">
    <property type="term" value="F:DNA binding"/>
    <property type="evidence" value="ECO:0007669"/>
    <property type="project" value="UniProtKB-UniRule"/>
</dbReference>
<dbReference type="InterPro" id="IPR044068">
    <property type="entry name" value="CB"/>
</dbReference>
<dbReference type="CDD" id="cd00796">
    <property type="entry name" value="INT_Rci_Hp1_C"/>
    <property type="match status" value="1"/>
</dbReference>
<dbReference type="InterPro" id="IPR002104">
    <property type="entry name" value="Integrase_catalytic"/>
</dbReference>
<evidence type="ECO:0000313" key="8">
    <source>
        <dbReference type="Proteomes" id="UP000266298"/>
    </source>
</evidence>
<dbReference type="EMBL" id="QWEC01000003">
    <property type="protein sequence ID" value="RII98983.1"/>
    <property type="molecule type" value="Genomic_DNA"/>
</dbReference>
<dbReference type="GO" id="GO:0006310">
    <property type="term" value="P:DNA recombination"/>
    <property type="evidence" value="ECO:0007669"/>
    <property type="project" value="UniProtKB-KW"/>
</dbReference>
<dbReference type="InterPro" id="IPR011010">
    <property type="entry name" value="DNA_brk_join_enz"/>
</dbReference>